<sequence>MPFPILFTIGGNRHELILVPHDTPLGDLNDAIARAAASSPNCAEFMSKYKKQEEAETVTEIKVRWSAQGRDAKIWPATTVVTAENCTAVLLMMEKGVGQDVLEVKLGGPQAGDKS</sequence>
<dbReference type="OrthoDB" id="4415650at2759"/>
<accession>A0A9P4VS03</accession>
<reference evidence="1" key="1">
    <citation type="journal article" date="2020" name="Stud. Mycol.">
        <title>101 Dothideomycetes genomes: a test case for predicting lifestyles and emergence of pathogens.</title>
        <authorList>
            <person name="Haridas S."/>
            <person name="Albert R."/>
            <person name="Binder M."/>
            <person name="Bloem J."/>
            <person name="Labutti K."/>
            <person name="Salamov A."/>
            <person name="Andreopoulos B."/>
            <person name="Baker S."/>
            <person name="Barry K."/>
            <person name="Bills G."/>
            <person name="Bluhm B."/>
            <person name="Cannon C."/>
            <person name="Castanera R."/>
            <person name="Culley D."/>
            <person name="Daum C."/>
            <person name="Ezra D."/>
            <person name="Gonzalez J."/>
            <person name="Henrissat B."/>
            <person name="Kuo A."/>
            <person name="Liang C."/>
            <person name="Lipzen A."/>
            <person name="Lutzoni F."/>
            <person name="Magnuson J."/>
            <person name="Mondo S."/>
            <person name="Nolan M."/>
            <person name="Ohm R."/>
            <person name="Pangilinan J."/>
            <person name="Park H.-J."/>
            <person name="Ramirez L."/>
            <person name="Alfaro M."/>
            <person name="Sun H."/>
            <person name="Tritt A."/>
            <person name="Yoshinaga Y."/>
            <person name="Zwiers L.-H."/>
            <person name="Turgeon B."/>
            <person name="Goodwin S."/>
            <person name="Spatafora J."/>
            <person name="Crous P."/>
            <person name="Grigoriev I."/>
        </authorList>
    </citation>
    <scope>NUCLEOTIDE SEQUENCE</scope>
    <source>
        <strain evidence="1">CBS 101060</strain>
    </source>
</reference>
<keyword evidence="2" id="KW-1185">Reference proteome</keyword>
<dbReference type="EMBL" id="MU006089">
    <property type="protein sequence ID" value="KAF2843476.1"/>
    <property type="molecule type" value="Genomic_DNA"/>
</dbReference>
<evidence type="ECO:0000313" key="2">
    <source>
        <dbReference type="Proteomes" id="UP000799429"/>
    </source>
</evidence>
<protein>
    <submittedName>
        <fullName evidence="1">Uncharacterized protein</fullName>
    </submittedName>
</protein>
<evidence type="ECO:0000313" key="1">
    <source>
        <dbReference type="EMBL" id="KAF2843476.1"/>
    </source>
</evidence>
<proteinExistence type="predicted"/>
<gene>
    <name evidence="1" type="ORF">M501DRAFT_994415</name>
</gene>
<comment type="caution">
    <text evidence="1">The sequence shown here is derived from an EMBL/GenBank/DDBJ whole genome shotgun (WGS) entry which is preliminary data.</text>
</comment>
<dbReference type="AlphaFoldDB" id="A0A9P4VS03"/>
<dbReference type="Proteomes" id="UP000799429">
    <property type="component" value="Unassembled WGS sequence"/>
</dbReference>
<organism evidence="1 2">
    <name type="scientific">Patellaria atrata CBS 101060</name>
    <dbReference type="NCBI Taxonomy" id="1346257"/>
    <lineage>
        <taxon>Eukaryota</taxon>
        <taxon>Fungi</taxon>
        <taxon>Dikarya</taxon>
        <taxon>Ascomycota</taxon>
        <taxon>Pezizomycotina</taxon>
        <taxon>Dothideomycetes</taxon>
        <taxon>Dothideomycetes incertae sedis</taxon>
        <taxon>Patellariales</taxon>
        <taxon>Patellariaceae</taxon>
        <taxon>Patellaria</taxon>
    </lineage>
</organism>
<name>A0A9P4VS03_9PEZI</name>